<dbReference type="EMBL" id="FOKW01000013">
    <property type="protein sequence ID" value="SFC65394.1"/>
    <property type="molecule type" value="Genomic_DNA"/>
</dbReference>
<organism evidence="1 2">
    <name type="scientific">Natronobacterium haloterrestre</name>
    <name type="common">Halobiforma haloterrestris</name>
    <dbReference type="NCBI Taxonomy" id="148448"/>
    <lineage>
        <taxon>Archaea</taxon>
        <taxon>Methanobacteriati</taxon>
        <taxon>Methanobacteriota</taxon>
        <taxon>Stenosarchaea group</taxon>
        <taxon>Halobacteria</taxon>
        <taxon>Halobacteriales</taxon>
        <taxon>Natrialbaceae</taxon>
        <taxon>Natronobacterium</taxon>
    </lineage>
</organism>
<reference evidence="2" key="1">
    <citation type="submission" date="2016-10" db="EMBL/GenBank/DDBJ databases">
        <authorList>
            <person name="Varghese N."/>
            <person name="Submissions S."/>
        </authorList>
    </citation>
    <scope>NUCLEOTIDE SEQUENCE [LARGE SCALE GENOMIC DNA]</scope>
    <source>
        <strain evidence="2">DSM 13078</strain>
    </source>
</reference>
<accession>A0A1I1KX69</accession>
<name>A0A1I1KX69_NATHA</name>
<evidence type="ECO:0000313" key="1">
    <source>
        <dbReference type="EMBL" id="SFC65394.1"/>
    </source>
</evidence>
<dbReference type="OrthoDB" id="200049at2157"/>
<dbReference type="AlphaFoldDB" id="A0A1I1KX69"/>
<sequence length="264" mass="29134">MTEDDRFVMPKELARTYDSGYYEDAADILEQYDRATEYARKHDAGSSATASALDLPRSRLRTWIDDGGKPDPVHAVHTAIDYGWCEVEYDDPEFTALNTLVANVFSGGSIANHHYRPSFALNHRGADSHVIDALELSGAPYEVVERDPDRADEARPTDDGTVLGRVLAVLGAPVGPKAEQHLELPSYLEDAPAEVRETFVYAYLENRATEHEGKDTLHIQEERNQDYLVALANLLADVADGEVSVGDRHIVISADAARNLGTVR</sequence>
<gene>
    <name evidence="1" type="ORF">SAMN05444422_11350</name>
</gene>
<dbReference type="RefSeq" id="WP_089789659.1">
    <property type="nucleotide sequence ID" value="NZ_FOKW01000013.1"/>
</dbReference>
<dbReference type="Proteomes" id="UP000199161">
    <property type="component" value="Unassembled WGS sequence"/>
</dbReference>
<proteinExistence type="predicted"/>
<keyword evidence="2" id="KW-1185">Reference proteome</keyword>
<evidence type="ECO:0000313" key="2">
    <source>
        <dbReference type="Proteomes" id="UP000199161"/>
    </source>
</evidence>
<protein>
    <submittedName>
        <fullName evidence="1">Uncharacterized protein</fullName>
    </submittedName>
</protein>